<dbReference type="RefSeq" id="WP_053945718.1">
    <property type="nucleotide sequence ID" value="NZ_CP012622.1"/>
</dbReference>
<organism evidence="2 3">
    <name type="scientific">Spiroplasma cantharicola</name>
    <dbReference type="NCBI Taxonomy" id="362837"/>
    <lineage>
        <taxon>Bacteria</taxon>
        <taxon>Bacillati</taxon>
        <taxon>Mycoplasmatota</taxon>
        <taxon>Mollicutes</taxon>
        <taxon>Entomoplasmatales</taxon>
        <taxon>Spiroplasmataceae</taxon>
        <taxon>Spiroplasma</taxon>
    </lineage>
</organism>
<dbReference type="Proteomes" id="UP000063919">
    <property type="component" value="Chromosome"/>
</dbReference>
<gene>
    <name evidence="2" type="ORF">SCANT_v1c00260</name>
</gene>
<keyword evidence="3" id="KW-1185">Reference proteome</keyword>
<dbReference type="AlphaFoldDB" id="A0A0M4JIS4"/>
<dbReference type="EMBL" id="CP012622">
    <property type="protein sequence ID" value="ALD65936.1"/>
    <property type="molecule type" value="Genomic_DNA"/>
</dbReference>
<dbReference type="STRING" id="362837.SCANT_v1c00260"/>
<evidence type="ECO:0000313" key="2">
    <source>
        <dbReference type="EMBL" id="ALD65936.1"/>
    </source>
</evidence>
<evidence type="ECO:0000313" key="3">
    <source>
        <dbReference type="Proteomes" id="UP000063919"/>
    </source>
</evidence>
<feature type="signal peptide" evidence="1">
    <location>
        <begin position="1"/>
        <end position="20"/>
    </location>
</feature>
<dbReference type="PROSITE" id="PS51257">
    <property type="entry name" value="PROKAR_LIPOPROTEIN"/>
    <property type="match status" value="1"/>
</dbReference>
<proteinExistence type="predicted"/>
<evidence type="ECO:0008006" key="4">
    <source>
        <dbReference type="Google" id="ProtNLM"/>
    </source>
</evidence>
<evidence type="ECO:0000256" key="1">
    <source>
        <dbReference type="SAM" id="SignalP"/>
    </source>
</evidence>
<protein>
    <recommendedName>
        <fullName evidence="4">Lipoprotein</fullName>
    </recommendedName>
</protein>
<dbReference type="KEGG" id="scj:SCANT_v1c00260"/>
<dbReference type="InterPro" id="IPR054816">
    <property type="entry name" value="Lipoprotein_mollicutes-type_CS"/>
</dbReference>
<dbReference type="NCBIfam" id="NF038029">
    <property type="entry name" value="LP_plasma"/>
    <property type="match status" value="1"/>
</dbReference>
<accession>A0A0M4JIS4</accession>
<reference evidence="2 3" key="1">
    <citation type="journal article" date="2015" name="Genome Announc.">
        <title>Complete Genome Sequence of Spiroplasma cantharicola CC-1T (DSM 21588), a Bacterium Isolated from Soldier Beetle (Cantharis carolinus).</title>
        <authorList>
            <person name="Lo W.S."/>
            <person name="Liu P.Y."/>
            <person name="Kuo C.H."/>
        </authorList>
    </citation>
    <scope>NUCLEOTIDE SEQUENCE [LARGE SCALE GENOMIC DNA]</scope>
    <source>
        <strain evidence="2 3">CC-1</strain>
    </source>
</reference>
<dbReference type="PATRIC" id="fig|362837.3.peg.26"/>
<feature type="chain" id="PRO_5005796387" description="Lipoprotein" evidence="1">
    <location>
        <begin position="21"/>
        <end position="453"/>
    </location>
</feature>
<sequence length="453" mass="52087">MKKLLSVLGSLLVVAPSVSAVVSCGIETNPVKFKVDGKDEFKIANEKVGFQKLFGSVATLPILANLVLESLSFTESKYIGEKKNEAKTFLGEKGIAMSLEKIFNDGPKDFIEFIDNSQDDNDNDNFQKYYEAPINSNFVEINYDLGIEKSELASENDKWSASKASVYKSEKVLTMNTKIEYKDGKVQKIEENQNENPKNLKDYIELTWEKTKYKDYFNSGDFTKYKDKKIYNMSETEAKELYTKIKDSGSDKMKEDLGVNKLSQDQFKVLHTQLNKVDEKFKNGILMPGKFEKNFSQTKASFIKSSEGNPVEERKDISEGVNFYTTNDGKSMQAQVVGFKENNKRTFIYGKSDEGQQLSIDFLFNVPKDNKYSPKEKNYIIRLTLENLFVGYQLNGITLEKGFDDKDKKREDEVIYWYEPSIYQFTNEEIFKPGNSNVFKDLKKVKLEIEKEK</sequence>
<keyword evidence="1" id="KW-0732">Signal</keyword>
<dbReference type="NCBIfam" id="NF045726">
    <property type="entry name" value="XXplasma_LP"/>
    <property type="match status" value="1"/>
</dbReference>
<dbReference type="OrthoDB" id="388174at2"/>
<name>A0A0M4JIS4_9MOLU</name>